<keyword evidence="1" id="KW-0812">Transmembrane</keyword>
<dbReference type="eggNOG" id="ENOG50313AE">
    <property type="taxonomic scope" value="Bacteria"/>
</dbReference>
<evidence type="ECO:0000313" key="4">
    <source>
        <dbReference type="Proteomes" id="UP000028926"/>
    </source>
</evidence>
<dbReference type="Pfam" id="PF13239">
    <property type="entry name" value="2TM"/>
    <property type="match status" value="1"/>
</dbReference>
<evidence type="ECO:0000256" key="1">
    <source>
        <dbReference type="SAM" id="Phobius"/>
    </source>
</evidence>
<gene>
    <name evidence="3" type="ORF">ID47_03890</name>
</gene>
<dbReference type="HOGENOM" id="CLU_2272288_0_0_5"/>
<organism evidence="3 4">
    <name type="scientific">Candidatus Odyssella acanthamoebae</name>
    <dbReference type="NCBI Taxonomy" id="91604"/>
    <lineage>
        <taxon>Bacteria</taxon>
        <taxon>Pseudomonadati</taxon>
        <taxon>Pseudomonadota</taxon>
        <taxon>Alphaproteobacteria</taxon>
        <taxon>Holosporales</taxon>
        <taxon>Candidatus Paracaedibacteraceae</taxon>
        <taxon>Candidatus Odyssella</taxon>
    </lineage>
</organism>
<dbReference type="InterPro" id="IPR025698">
    <property type="entry name" value="2TM_dom"/>
</dbReference>
<protein>
    <recommendedName>
        <fullName evidence="2">2TM domain-containing protein</fullName>
    </recommendedName>
</protein>
<keyword evidence="1" id="KW-0472">Membrane</keyword>
<name>A0A077ASB6_9PROT</name>
<dbReference type="AlphaFoldDB" id="A0A077ASB6"/>
<feature type="transmembrane region" description="Helical" evidence="1">
    <location>
        <begin position="43"/>
        <end position="61"/>
    </location>
</feature>
<evidence type="ECO:0000259" key="2">
    <source>
        <dbReference type="Pfam" id="PF13239"/>
    </source>
</evidence>
<sequence length="102" mass="12102">MYESENHIRERIRELKEYYTNVVIYGVVIFACLIIWMTTGGTFWPIWVIVALGAVALLKGIRLGLFPKLNEIFPFLRSDWEEEQIRRALEEKIENRNEKKGE</sequence>
<keyword evidence="1" id="KW-1133">Transmembrane helix</keyword>
<dbReference type="STRING" id="91604.ID47_03890"/>
<proteinExistence type="predicted"/>
<reference evidence="3 4" key="1">
    <citation type="submission" date="2014-07" db="EMBL/GenBank/DDBJ databases">
        <title>Comparative genomic insights into amoeba endosymbionts belonging to the families of Holosporaceae and Candidatus Midichloriaceae within Rickettsiales.</title>
        <authorList>
            <person name="Wang Z."/>
            <person name="Wu M."/>
        </authorList>
    </citation>
    <scope>NUCLEOTIDE SEQUENCE [LARGE SCALE GENOMIC DNA]</scope>
    <source>
        <strain evidence="3">PRA3</strain>
    </source>
</reference>
<keyword evidence="4" id="KW-1185">Reference proteome</keyword>
<dbReference type="Proteomes" id="UP000028926">
    <property type="component" value="Chromosome"/>
</dbReference>
<feature type="transmembrane region" description="Helical" evidence="1">
    <location>
        <begin position="18"/>
        <end position="37"/>
    </location>
</feature>
<evidence type="ECO:0000313" key="3">
    <source>
        <dbReference type="EMBL" id="AIK96072.1"/>
    </source>
</evidence>
<dbReference type="EMBL" id="CP008941">
    <property type="protein sequence ID" value="AIK96072.1"/>
    <property type="molecule type" value="Genomic_DNA"/>
</dbReference>
<feature type="domain" description="2TM" evidence="2">
    <location>
        <begin position="9"/>
        <end position="89"/>
    </location>
</feature>
<dbReference type="KEGG" id="paca:ID47_03890"/>
<dbReference type="RefSeq" id="WP_038464009.1">
    <property type="nucleotide sequence ID" value="NZ_CP008941.1"/>
</dbReference>
<accession>A0A077ASB6</accession>